<organism evidence="1 2">
    <name type="scientific">Paenibacillus peoriae</name>
    <dbReference type="NCBI Taxonomy" id="59893"/>
    <lineage>
        <taxon>Bacteria</taxon>
        <taxon>Bacillati</taxon>
        <taxon>Bacillota</taxon>
        <taxon>Bacilli</taxon>
        <taxon>Bacillales</taxon>
        <taxon>Paenibacillaceae</taxon>
        <taxon>Paenibacillus</taxon>
    </lineage>
</organism>
<dbReference type="Pfam" id="PF13602">
    <property type="entry name" value="ADH_zinc_N_2"/>
    <property type="match status" value="1"/>
</dbReference>
<accession>A0ABU1Q9N1</accession>
<comment type="caution">
    <text evidence="1">The sequence shown here is derived from an EMBL/GenBank/DDBJ whole genome shotgun (WGS) entry which is preliminary data.</text>
</comment>
<proteinExistence type="predicted"/>
<protein>
    <submittedName>
        <fullName evidence="1">D-arabinose 1-dehydrogenase-like Zn-dependent alcohol dehydrogenase</fullName>
    </submittedName>
</protein>
<dbReference type="Gene3D" id="3.90.180.10">
    <property type="entry name" value="Medium-chain alcohol dehydrogenases, catalytic domain"/>
    <property type="match status" value="1"/>
</dbReference>
<evidence type="ECO:0000313" key="1">
    <source>
        <dbReference type="EMBL" id="MDR6775860.1"/>
    </source>
</evidence>
<keyword evidence="2" id="KW-1185">Reference proteome</keyword>
<sequence length="72" mass="8147">MSMYNSLARKNQNEYRFLFVQSNGSQLQDTTKLVEKENIKPSIDSTYTFGDINKALIKVSTGHSQGKVVVTF</sequence>
<evidence type="ECO:0000313" key="2">
    <source>
        <dbReference type="Proteomes" id="UP001266807"/>
    </source>
</evidence>
<dbReference type="Proteomes" id="UP001266807">
    <property type="component" value="Unassembled WGS sequence"/>
</dbReference>
<name>A0ABU1Q9N1_9BACL</name>
<dbReference type="EMBL" id="JAVDUG010000001">
    <property type="protein sequence ID" value="MDR6775860.1"/>
    <property type="molecule type" value="Genomic_DNA"/>
</dbReference>
<dbReference type="InterPro" id="IPR050700">
    <property type="entry name" value="YIM1/Zinc_Alcohol_DH_Fams"/>
</dbReference>
<dbReference type="Gene3D" id="3.40.50.720">
    <property type="entry name" value="NAD(P)-binding Rossmann-like Domain"/>
    <property type="match status" value="1"/>
</dbReference>
<dbReference type="PANTHER" id="PTHR11695">
    <property type="entry name" value="ALCOHOL DEHYDROGENASE RELATED"/>
    <property type="match status" value="1"/>
</dbReference>
<reference evidence="1 2" key="1">
    <citation type="submission" date="2023-07" db="EMBL/GenBank/DDBJ databases">
        <title>Sorghum-associated microbial communities from plants grown in Nebraska, USA.</title>
        <authorList>
            <person name="Schachtman D."/>
        </authorList>
    </citation>
    <scope>NUCLEOTIDE SEQUENCE [LARGE SCALE GENOMIC DNA]</scope>
    <source>
        <strain evidence="1 2">BE143</strain>
    </source>
</reference>
<dbReference type="PANTHER" id="PTHR11695:SF294">
    <property type="entry name" value="RETICULON-4-INTERACTING PROTEIN 1, MITOCHONDRIAL"/>
    <property type="match status" value="1"/>
</dbReference>
<gene>
    <name evidence="1" type="ORF">J2W98_000107</name>
</gene>